<keyword evidence="3" id="KW-1185">Reference proteome</keyword>
<feature type="domain" description="HNH nuclease" evidence="1">
    <location>
        <begin position="28"/>
        <end position="77"/>
    </location>
</feature>
<evidence type="ECO:0000259" key="1">
    <source>
        <dbReference type="SMART" id="SM00507"/>
    </source>
</evidence>
<dbReference type="GO" id="GO:0003676">
    <property type="term" value="F:nucleic acid binding"/>
    <property type="evidence" value="ECO:0007669"/>
    <property type="project" value="InterPro"/>
</dbReference>
<name>A0A150X0H0_ROSEK</name>
<dbReference type="CDD" id="cd00085">
    <property type="entry name" value="HNHc"/>
    <property type="match status" value="1"/>
</dbReference>
<dbReference type="OrthoDB" id="8440659at2"/>
<dbReference type="AlphaFoldDB" id="A0A150X0H0"/>
<dbReference type="SMART" id="SM00507">
    <property type="entry name" value="HNHc"/>
    <property type="match status" value="1"/>
</dbReference>
<dbReference type="Pfam" id="PF01844">
    <property type="entry name" value="HNH"/>
    <property type="match status" value="1"/>
</dbReference>
<dbReference type="Proteomes" id="UP000075583">
    <property type="component" value="Unassembled WGS sequence"/>
</dbReference>
<dbReference type="GO" id="GO:0008270">
    <property type="term" value="F:zinc ion binding"/>
    <property type="evidence" value="ECO:0007669"/>
    <property type="project" value="InterPro"/>
</dbReference>
<protein>
    <recommendedName>
        <fullName evidence="1">HNH nuclease domain-containing protein</fullName>
    </recommendedName>
</protein>
<dbReference type="InterPro" id="IPR002711">
    <property type="entry name" value="HNH"/>
</dbReference>
<gene>
    <name evidence="2" type="ORF">MB14_09020</name>
</gene>
<sequence length="265" mass="30361">MSLSAIFHSKIITQVAKQRKSIPQLIKKRSILQKEIESRCPICNSDDPEHFQIHHIDEDPSHNAIGNLILVCPTCHSKITKGDLERSYIELLKSQSSCHRMKFVSVNLSKVCSWKKDSSLDSSFWFDGIDAEKTFNPVLIFTIKNNSNYSELFEGLNLKVDHLPSGLSGIPRTYELKSIGKYTIEIPREGDITSLLFENQIVIPANDYCKVEVEIIDKFQGYVSPIKTRKVLRLVFRFADFEFHIPVIYLNCNSENTAYKIVFLS</sequence>
<evidence type="ECO:0000313" key="2">
    <source>
        <dbReference type="EMBL" id="KYG72176.1"/>
    </source>
</evidence>
<dbReference type="RefSeq" id="WP_062593191.1">
    <property type="nucleotide sequence ID" value="NZ_LQZQ01000049.1"/>
</dbReference>
<reference evidence="2" key="1">
    <citation type="submission" date="2016-01" db="EMBL/GenBank/DDBJ databases">
        <title>Genome sequencing of Roseivirga ehrenbergii KMM 6017.</title>
        <authorList>
            <person name="Selvaratnam C."/>
            <person name="Thevarajoo S."/>
            <person name="Goh K.M."/>
            <person name="Ee R."/>
            <person name="Chan K.-G."/>
            <person name="Chong C.S."/>
        </authorList>
    </citation>
    <scope>NUCLEOTIDE SEQUENCE [LARGE SCALE GENOMIC DNA]</scope>
    <source>
        <strain evidence="2">KMM 6017</strain>
    </source>
</reference>
<proteinExistence type="predicted"/>
<comment type="caution">
    <text evidence="2">The sequence shown here is derived from an EMBL/GenBank/DDBJ whole genome shotgun (WGS) entry which is preliminary data.</text>
</comment>
<organism evidence="2 3">
    <name type="scientific">Roseivirga ehrenbergii (strain DSM 102268 / JCM 13514 / KCTC 12282 / NCIMB 14502 / KMM 6017)</name>
    <dbReference type="NCBI Taxonomy" id="279360"/>
    <lineage>
        <taxon>Bacteria</taxon>
        <taxon>Pseudomonadati</taxon>
        <taxon>Bacteroidota</taxon>
        <taxon>Cytophagia</taxon>
        <taxon>Cytophagales</taxon>
        <taxon>Roseivirgaceae</taxon>
        <taxon>Roseivirga</taxon>
    </lineage>
</organism>
<dbReference type="InterPro" id="IPR003615">
    <property type="entry name" value="HNH_nuc"/>
</dbReference>
<dbReference type="STRING" id="279360.MB14_09020"/>
<evidence type="ECO:0000313" key="3">
    <source>
        <dbReference type="Proteomes" id="UP000075583"/>
    </source>
</evidence>
<dbReference type="GO" id="GO:0004519">
    <property type="term" value="F:endonuclease activity"/>
    <property type="evidence" value="ECO:0007669"/>
    <property type="project" value="InterPro"/>
</dbReference>
<dbReference type="Gene3D" id="1.10.30.50">
    <property type="match status" value="1"/>
</dbReference>
<accession>A0A150X0H0</accession>
<dbReference type="EMBL" id="LQZQ01000049">
    <property type="protein sequence ID" value="KYG72176.1"/>
    <property type="molecule type" value="Genomic_DNA"/>
</dbReference>